<reference evidence="2 3" key="1">
    <citation type="journal article" date="2023" name="Plants (Basel)">
        <title>Bridging the Gap: Combining Genomics and Transcriptomics Approaches to Understand Stylosanthes scabra, an Orphan Legume from the Brazilian Caatinga.</title>
        <authorList>
            <person name="Ferreira-Neto J.R.C."/>
            <person name="da Silva M.D."/>
            <person name="Binneck E."/>
            <person name="de Melo N.F."/>
            <person name="da Silva R.H."/>
            <person name="de Melo A.L.T.M."/>
            <person name="Pandolfi V."/>
            <person name="Bustamante F.O."/>
            <person name="Brasileiro-Vidal A.C."/>
            <person name="Benko-Iseppon A.M."/>
        </authorList>
    </citation>
    <scope>NUCLEOTIDE SEQUENCE [LARGE SCALE GENOMIC DNA]</scope>
    <source>
        <tissue evidence="2">Leaves</tissue>
    </source>
</reference>
<comment type="caution">
    <text evidence="2">The sequence shown here is derived from an EMBL/GenBank/DDBJ whole genome shotgun (WGS) entry which is preliminary data.</text>
</comment>
<dbReference type="Proteomes" id="UP001341840">
    <property type="component" value="Unassembled WGS sequence"/>
</dbReference>
<protein>
    <submittedName>
        <fullName evidence="2">Uncharacterized protein</fullName>
    </submittedName>
</protein>
<proteinExistence type="predicted"/>
<feature type="region of interest" description="Disordered" evidence="1">
    <location>
        <begin position="44"/>
        <end position="63"/>
    </location>
</feature>
<gene>
    <name evidence="2" type="ORF">PIB30_088424</name>
</gene>
<sequence>MAPMRPHAMSAQSHVTQTPLLGPFVITMPPHDSTHAVARTVPPHGTIVHGTPVRAHGITSCSR</sequence>
<feature type="non-terminal residue" evidence="2">
    <location>
        <position position="63"/>
    </location>
</feature>
<name>A0ABU6UW46_9FABA</name>
<organism evidence="2 3">
    <name type="scientific">Stylosanthes scabra</name>
    <dbReference type="NCBI Taxonomy" id="79078"/>
    <lineage>
        <taxon>Eukaryota</taxon>
        <taxon>Viridiplantae</taxon>
        <taxon>Streptophyta</taxon>
        <taxon>Embryophyta</taxon>
        <taxon>Tracheophyta</taxon>
        <taxon>Spermatophyta</taxon>
        <taxon>Magnoliopsida</taxon>
        <taxon>eudicotyledons</taxon>
        <taxon>Gunneridae</taxon>
        <taxon>Pentapetalae</taxon>
        <taxon>rosids</taxon>
        <taxon>fabids</taxon>
        <taxon>Fabales</taxon>
        <taxon>Fabaceae</taxon>
        <taxon>Papilionoideae</taxon>
        <taxon>50 kb inversion clade</taxon>
        <taxon>dalbergioids sensu lato</taxon>
        <taxon>Dalbergieae</taxon>
        <taxon>Pterocarpus clade</taxon>
        <taxon>Stylosanthes</taxon>
    </lineage>
</organism>
<evidence type="ECO:0000256" key="1">
    <source>
        <dbReference type="SAM" id="MobiDB-lite"/>
    </source>
</evidence>
<evidence type="ECO:0000313" key="3">
    <source>
        <dbReference type="Proteomes" id="UP001341840"/>
    </source>
</evidence>
<dbReference type="EMBL" id="JASCZI010122432">
    <property type="protein sequence ID" value="MED6164306.1"/>
    <property type="molecule type" value="Genomic_DNA"/>
</dbReference>
<evidence type="ECO:0000313" key="2">
    <source>
        <dbReference type="EMBL" id="MED6164306.1"/>
    </source>
</evidence>
<keyword evidence="3" id="KW-1185">Reference proteome</keyword>
<accession>A0ABU6UW46</accession>